<evidence type="ECO:0000313" key="3">
    <source>
        <dbReference type="Proteomes" id="UP000663193"/>
    </source>
</evidence>
<accession>A0A7U2HXV4</accession>
<proteinExistence type="predicted"/>
<keyword evidence="1" id="KW-0732">Signal</keyword>
<evidence type="ECO:0008006" key="4">
    <source>
        <dbReference type="Google" id="ProtNLM"/>
    </source>
</evidence>
<protein>
    <recommendedName>
        <fullName evidence="4">Secreted protein</fullName>
    </recommendedName>
</protein>
<keyword evidence="3" id="KW-1185">Reference proteome</keyword>
<sequence length="128" mass="14078">MKQACMSVTIALRVLSCAIRSTCSRVDVSALRMPQNGKHPTQCSTQTSLGFRVTIRDHVSPGMNRKSNNLTTARAAGTRRHPSNGSMRRQAISIYARHELPSIPGFFPYCEVLADHVVGSRVTCPHTK</sequence>
<evidence type="ECO:0000256" key="1">
    <source>
        <dbReference type="SAM" id="SignalP"/>
    </source>
</evidence>
<organism evidence="2 3">
    <name type="scientific">Phaeosphaeria nodorum (strain SN15 / ATCC MYA-4574 / FGSC 10173)</name>
    <name type="common">Glume blotch fungus</name>
    <name type="synonym">Parastagonospora nodorum</name>
    <dbReference type="NCBI Taxonomy" id="321614"/>
    <lineage>
        <taxon>Eukaryota</taxon>
        <taxon>Fungi</taxon>
        <taxon>Dikarya</taxon>
        <taxon>Ascomycota</taxon>
        <taxon>Pezizomycotina</taxon>
        <taxon>Dothideomycetes</taxon>
        <taxon>Pleosporomycetidae</taxon>
        <taxon>Pleosporales</taxon>
        <taxon>Pleosporineae</taxon>
        <taxon>Phaeosphaeriaceae</taxon>
        <taxon>Parastagonospora</taxon>
    </lineage>
</organism>
<gene>
    <name evidence="2" type="ORF">JI435_401920</name>
</gene>
<name>A0A7U2HXV4_PHANO</name>
<dbReference type="EMBL" id="CP069024">
    <property type="protein sequence ID" value="QRC92082.1"/>
    <property type="molecule type" value="Genomic_DNA"/>
</dbReference>
<dbReference type="Proteomes" id="UP000663193">
    <property type="component" value="Chromosome 2"/>
</dbReference>
<reference evidence="3" key="1">
    <citation type="journal article" date="2021" name="BMC Genomics">
        <title>Chromosome-level genome assembly and manually-curated proteome of model necrotroph Parastagonospora nodorum Sn15 reveals a genome-wide trove of candidate effector homologs, and redundancy of virulence-related functions within an accessory chromosome.</title>
        <authorList>
            <person name="Bertazzoni S."/>
            <person name="Jones D.A.B."/>
            <person name="Phan H.T."/>
            <person name="Tan K.-C."/>
            <person name="Hane J.K."/>
        </authorList>
    </citation>
    <scope>NUCLEOTIDE SEQUENCE [LARGE SCALE GENOMIC DNA]</scope>
    <source>
        <strain evidence="3">SN15 / ATCC MYA-4574 / FGSC 10173)</strain>
    </source>
</reference>
<feature type="chain" id="PRO_5030962835" description="Secreted protein" evidence="1">
    <location>
        <begin position="25"/>
        <end position="128"/>
    </location>
</feature>
<dbReference type="VEuPathDB" id="FungiDB:JI435_401920"/>
<dbReference type="AlphaFoldDB" id="A0A7U2HXV4"/>
<feature type="signal peptide" evidence="1">
    <location>
        <begin position="1"/>
        <end position="24"/>
    </location>
</feature>
<evidence type="ECO:0000313" key="2">
    <source>
        <dbReference type="EMBL" id="QRC92082.1"/>
    </source>
</evidence>